<comment type="caution">
    <text evidence="2">The sequence shown here is derived from an EMBL/GenBank/DDBJ whole genome shotgun (WGS) entry which is preliminary data.</text>
</comment>
<accession>A0A158KY67</accession>
<dbReference type="Proteomes" id="UP000054770">
    <property type="component" value="Unassembled WGS sequence"/>
</dbReference>
<name>A0A158KY67_9BURK</name>
<reference evidence="2" key="1">
    <citation type="submission" date="2016-01" db="EMBL/GenBank/DDBJ databases">
        <authorList>
            <person name="Peeters C."/>
        </authorList>
    </citation>
    <scope>NUCLEOTIDE SEQUENCE [LARGE SCALE GENOMIC DNA]</scope>
    <source>
        <strain evidence="2">LMG 22940</strain>
    </source>
</reference>
<dbReference type="Pfam" id="PF02470">
    <property type="entry name" value="MlaD"/>
    <property type="match status" value="1"/>
</dbReference>
<keyword evidence="3" id="KW-1185">Reference proteome</keyword>
<gene>
    <name evidence="2" type="ORF">AWB68_07892</name>
</gene>
<evidence type="ECO:0000259" key="1">
    <source>
        <dbReference type="Pfam" id="PF02470"/>
    </source>
</evidence>
<dbReference type="InterPro" id="IPR003399">
    <property type="entry name" value="Mce/MlaD"/>
</dbReference>
<dbReference type="AlphaFoldDB" id="A0A158KY67"/>
<evidence type="ECO:0000313" key="2">
    <source>
        <dbReference type="EMBL" id="SAL86047.1"/>
    </source>
</evidence>
<dbReference type="EMBL" id="FCON02000210">
    <property type="protein sequence ID" value="SAL86047.1"/>
    <property type="molecule type" value="Genomic_DNA"/>
</dbReference>
<evidence type="ECO:0000313" key="3">
    <source>
        <dbReference type="Proteomes" id="UP000054770"/>
    </source>
</evidence>
<proteinExistence type="predicted"/>
<feature type="domain" description="Mce/MlaD" evidence="1">
    <location>
        <begin position="3"/>
        <end position="54"/>
    </location>
</feature>
<protein>
    <submittedName>
        <fullName evidence="2">Paraquat-inducible protein B</fullName>
    </submittedName>
</protein>
<sequence length="271" mass="29160">MSYVVRFAGPVGELKSGADVELRGFHVGTVTSVQLHYNAARGVLSMPVQIALDPNQLGIAGATPPADGNWKPLVDGMLEHLIADGLRARLSQDPPLVGPREVKLDFVRNASSATLASENGMSIIPSIESADIDDMTSKADQIITRFNGLPIKETGDKVLEIATRVDSLVASPRIHDSLEHIDRSVTQIDRTLEQVTPQIGPLMAQLRETANAADETTASANRMMGGDATSQNDLPSALRELSDAARSIRVLADYLDRHPEALIRGKQGDER</sequence>
<organism evidence="2 3">
    <name type="scientific">Caballeronia choica</name>
    <dbReference type="NCBI Taxonomy" id="326476"/>
    <lineage>
        <taxon>Bacteria</taxon>
        <taxon>Pseudomonadati</taxon>
        <taxon>Pseudomonadota</taxon>
        <taxon>Betaproteobacteria</taxon>
        <taxon>Burkholderiales</taxon>
        <taxon>Burkholderiaceae</taxon>
        <taxon>Caballeronia</taxon>
    </lineage>
</organism>
<dbReference type="RefSeq" id="WP_235028764.1">
    <property type="nucleotide sequence ID" value="NZ_FCON02000210.1"/>
</dbReference>